<dbReference type="InterPro" id="IPR001466">
    <property type="entry name" value="Beta-lactam-related"/>
</dbReference>
<dbReference type="EMBL" id="CP001737">
    <property type="protein sequence ID" value="ACV76708.1"/>
    <property type="molecule type" value="Genomic_DNA"/>
</dbReference>
<dbReference type="PANTHER" id="PTHR46825">
    <property type="entry name" value="D-ALANYL-D-ALANINE-CARBOXYPEPTIDASE/ENDOPEPTIDASE AMPH"/>
    <property type="match status" value="1"/>
</dbReference>
<reference evidence="5" key="1">
    <citation type="submission" date="2009-09" db="EMBL/GenBank/DDBJ databases">
        <title>The complete genome of Nakamurella multipartita DSM 44233.</title>
        <authorList>
            <consortium name="US DOE Joint Genome Institute (JGI-PGF)"/>
            <person name="Lucas S."/>
            <person name="Copeland A."/>
            <person name="Lapidus A."/>
            <person name="Glavina del Rio T."/>
            <person name="Dalin E."/>
            <person name="Tice H."/>
            <person name="Bruce D."/>
            <person name="Goodwin L."/>
            <person name="Pitluck S."/>
            <person name="Kyrpides N."/>
            <person name="Mavromatis K."/>
            <person name="Ivanova N."/>
            <person name="Ovchinnikova G."/>
            <person name="Sims D."/>
            <person name="Meincke L."/>
            <person name="Brettin T."/>
            <person name="Detter J.C."/>
            <person name="Han C."/>
            <person name="Larimer F."/>
            <person name="Land M."/>
            <person name="Hauser L."/>
            <person name="Markowitz V."/>
            <person name="Cheng J.-F."/>
            <person name="Hugenholtz P."/>
            <person name="Woyke T."/>
            <person name="Wu D."/>
            <person name="Klenk H.-P."/>
            <person name="Eisen J.A."/>
        </authorList>
    </citation>
    <scope>NUCLEOTIDE SEQUENCE [LARGE SCALE GENOMIC DNA]</scope>
    <source>
        <strain evidence="5">ATCC 700099 / DSM 44233 / CIP 104796 / JCM 9543 / NBRC 105858 / Y-104</strain>
    </source>
</reference>
<dbReference type="InParanoid" id="C8XK25"/>
<dbReference type="Gene3D" id="3.40.710.10">
    <property type="entry name" value="DD-peptidase/beta-lactamase superfamily"/>
    <property type="match status" value="1"/>
</dbReference>
<feature type="signal peptide" evidence="2">
    <location>
        <begin position="1"/>
        <end position="30"/>
    </location>
</feature>
<organism evidence="4 5">
    <name type="scientific">Nakamurella multipartita (strain ATCC 700099 / DSM 44233 / CIP 104796 / JCM 9543 / NBRC 105858 / Y-104)</name>
    <name type="common">Microsphaera multipartita</name>
    <dbReference type="NCBI Taxonomy" id="479431"/>
    <lineage>
        <taxon>Bacteria</taxon>
        <taxon>Bacillati</taxon>
        <taxon>Actinomycetota</taxon>
        <taxon>Actinomycetes</taxon>
        <taxon>Nakamurellales</taxon>
        <taxon>Nakamurellaceae</taxon>
        <taxon>Nakamurella</taxon>
    </lineage>
</organism>
<feature type="chain" id="PRO_5002994455" evidence="2">
    <location>
        <begin position="31"/>
        <end position="406"/>
    </location>
</feature>
<dbReference type="eggNOG" id="COG1680">
    <property type="taxonomic scope" value="Bacteria"/>
</dbReference>
<keyword evidence="5" id="KW-1185">Reference proteome</keyword>
<dbReference type="Proteomes" id="UP000002218">
    <property type="component" value="Chromosome"/>
</dbReference>
<gene>
    <name evidence="4" type="ordered locus">Namu_0278</name>
</gene>
<proteinExistence type="predicted"/>
<dbReference type="PROSITE" id="PS51257">
    <property type="entry name" value="PROKAR_LIPOPROTEIN"/>
    <property type="match status" value="1"/>
</dbReference>
<feature type="domain" description="Beta-lactamase-related" evidence="3">
    <location>
        <begin position="58"/>
        <end position="376"/>
    </location>
</feature>
<dbReference type="InterPro" id="IPR050491">
    <property type="entry name" value="AmpC-like"/>
</dbReference>
<dbReference type="Pfam" id="PF00144">
    <property type="entry name" value="Beta-lactamase"/>
    <property type="match status" value="1"/>
</dbReference>
<evidence type="ECO:0000256" key="1">
    <source>
        <dbReference type="SAM" id="MobiDB-lite"/>
    </source>
</evidence>
<evidence type="ECO:0000259" key="3">
    <source>
        <dbReference type="Pfam" id="PF00144"/>
    </source>
</evidence>
<dbReference type="OrthoDB" id="5177574at2"/>
<accession>C8XK25</accession>
<name>C8XK25_NAKMY</name>
<keyword evidence="2" id="KW-0732">Signal</keyword>
<dbReference type="STRING" id="479431.Namu_0278"/>
<dbReference type="FunCoup" id="C8XK25">
    <property type="interactions" value="98"/>
</dbReference>
<dbReference type="SUPFAM" id="SSF56601">
    <property type="entry name" value="beta-lactamase/transpeptidase-like"/>
    <property type="match status" value="1"/>
</dbReference>
<protein>
    <submittedName>
        <fullName evidence="4">Beta-lactamase</fullName>
    </submittedName>
</protein>
<feature type="region of interest" description="Disordered" evidence="1">
    <location>
        <begin position="31"/>
        <end position="51"/>
    </location>
</feature>
<evidence type="ECO:0000313" key="4">
    <source>
        <dbReference type="EMBL" id="ACV76708.1"/>
    </source>
</evidence>
<dbReference type="KEGG" id="nml:Namu_0278"/>
<dbReference type="InterPro" id="IPR012338">
    <property type="entry name" value="Beta-lactam/transpept-like"/>
</dbReference>
<dbReference type="HOGENOM" id="CLU_020027_2_1_11"/>
<reference evidence="4 5" key="2">
    <citation type="journal article" date="2010" name="Stand. Genomic Sci.">
        <title>Complete genome sequence of Nakamurella multipartita type strain (Y-104).</title>
        <authorList>
            <person name="Tice H."/>
            <person name="Mayilraj S."/>
            <person name="Sims D."/>
            <person name="Lapidus A."/>
            <person name="Nolan M."/>
            <person name="Lucas S."/>
            <person name="Glavina Del Rio T."/>
            <person name="Copeland A."/>
            <person name="Cheng J.F."/>
            <person name="Meincke L."/>
            <person name="Bruce D."/>
            <person name="Goodwin L."/>
            <person name="Pitluck S."/>
            <person name="Ivanova N."/>
            <person name="Mavromatis K."/>
            <person name="Ovchinnikova G."/>
            <person name="Pati A."/>
            <person name="Chen A."/>
            <person name="Palaniappan K."/>
            <person name="Land M."/>
            <person name="Hauser L."/>
            <person name="Chang Y.J."/>
            <person name="Jeffries C.D."/>
            <person name="Detter J.C."/>
            <person name="Brettin T."/>
            <person name="Rohde M."/>
            <person name="Goker M."/>
            <person name="Bristow J."/>
            <person name="Eisen J.A."/>
            <person name="Markowitz V."/>
            <person name="Hugenholtz P."/>
            <person name="Kyrpides N.C."/>
            <person name="Klenk H.P."/>
            <person name="Chen F."/>
        </authorList>
    </citation>
    <scope>NUCLEOTIDE SEQUENCE [LARGE SCALE GENOMIC DNA]</scope>
    <source>
        <strain evidence="5">ATCC 700099 / DSM 44233 / CIP 104796 / JCM 9543 / NBRC 105858 / Y-104</strain>
    </source>
</reference>
<dbReference type="PANTHER" id="PTHR46825:SF7">
    <property type="entry name" value="D-ALANYL-D-ALANINE CARBOXYPEPTIDASE"/>
    <property type="match status" value="1"/>
</dbReference>
<sequence length="406" mass="41694" precursor="true">MRATRKSRGLLVVVAAGALVLAGCTSGTEAASTTKSAATVSPTASETGSPADDLDRALAELVAMPGGPPGVISIVQVGDKQTVHTAGVADTTTGAAPEATDHMRIASAAKAFSGAAALSLVDQGKLSLDDTIGKWLPDLPAAWADVTLRQLLSHTSGLPDFTQNADFGAAAGASLDTPLPPEQLLTFVYDEPLVFPPGSRYMYDNTDNIVVGLMIQAATGKTYAEVLQEQVFAPLGLDSTSLPVGTEMPEPTLHGYDLDEQGAPEDVTELVAAGWAWASGGIVSTPADLNTFIRGYVGGKLFGPETQARQTDLFIPGGESGPPGPGQNSASLALFRYQTPCGTVYGHTGNTPGYTQFMVASPDGTRSATMSMTLARNAGGTPEELQVLDALQRAEAAAICLALDGS</sequence>
<evidence type="ECO:0000313" key="5">
    <source>
        <dbReference type="Proteomes" id="UP000002218"/>
    </source>
</evidence>
<feature type="compositionally biased region" description="Low complexity" evidence="1">
    <location>
        <begin position="31"/>
        <end position="45"/>
    </location>
</feature>
<dbReference type="AlphaFoldDB" id="C8XK25"/>
<dbReference type="RefSeq" id="WP_012814183.1">
    <property type="nucleotide sequence ID" value="NC_013235.1"/>
</dbReference>
<evidence type="ECO:0000256" key="2">
    <source>
        <dbReference type="SAM" id="SignalP"/>
    </source>
</evidence>